<proteinExistence type="predicted"/>
<dbReference type="OrthoDB" id="278098at2"/>
<gene>
    <name evidence="2" type="ORF">Poly21_56700</name>
</gene>
<evidence type="ECO:0000256" key="1">
    <source>
        <dbReference type="SAM" id="Phobius"/>
    </source>
</evidence>
<reference evidence="2 3" key="1">
    <citation type="journal article" date="2020" name="Antonie Van Leeuwenhoek">
        <title>Rhodopirellula heiligendammensis sp. nov., Rhodopirellula pilleata sp. nov., and Rhodopirellula solitaria sp. nov. isolated from natural or artificial marine surfaces in Northern Germany and California, USA, and emended description of the genus Rhodopirellula.</title>
        <authorList>
            <person name="Kallscheuer N."/>
            <person name="Wiegand S."/>
            <person name="Jogler M."/>
            <person name="Boedeker C."/>
            <person name="Peeters S.H."/>
            <person name="Rast P."/>
            <person name="Heuer A."/>
            <person name="Jetten M.S.M."/>
            <person name="Rohde M."/>
            <person name="Jogler C."/>
        </authorList>
    </citation>
    <scope>NUCLEOTIDE SEQUENCE [LARGE SCALE GENOMIC DNA]</scope>
    <source>
        <strain evidence="2 3">Poly21</strain>
    </source>
</reference>
<feature type="transmembrane region" description="Helical" evidence="1">
    <location>
        <begin position="21"/>
        <end position="39"/>
    </location>
</feature>
<dbReference type="EMBL" id="SJPU01000014">
    <property type="protein sequence ID" value="TWU05430.1"/>
    <property type="molecule type" value="Genomic_DNA"/>
</dbReference>
<feature type="transmembrane region" description="Helical" evidence="1">
    <location>
        <begin position="45"/>
        <end position="64"/>
    </location>
</feature>
<dbReference type="RefSeq" id="WP_146410070.1">
    <property type="nucleotide sequence ID" value="NZ_SJPU01000014.1"/>
</dbReference>
<feature type="transmembrane region" description="Helical" evidence="1">
    <location>
        <begin position="107"/>
        <end position="132"/>
    </location>
</feature>
<feature type="transmembrane region" description="Helical" evidence="1">
    <location>
        <begin position="76"/>
        <end position="95"/>
    </location>
</feature>
<protein>
    <submittedName>
        <fullName evidence="2">Uncharacterized protein</fullName>
    </submittedName>
</protein>
<keyword evidence="3" id="KW-1185">Reference proteome</keyword>
<organism evidence="2 3">
    <name type="scientific">Allorhodopirellula heiligendammensis</name>
    <dbReference type="NCBI Taxonomy" id="2714739"/>
    <lineage>
        <taxon>Bacteria</taxon>
        <taxon>Pseudomonadati</taxon>
        <taxon>Planctomycetota</taxon>
        <taxon>Planctomycetia</taxon>
        <taxon>Pirellulales</taxon>
        <taxon>Pirellulaceae</taxon>
        <taxon>Allorhodopirellula</taxon>
    </lineage>
</organism>
<name>A0A5C6B0J9_9BACT</name>
<dbReference type="AlphaFoldDB" id="A0A5C6B0J9"/>
<keyword evidence="1" id="KW-0812">Transmembrane</keyword>
<evidence type="ECO:0000313" key="3">
    <source>
        <dbReference type="Proteomes" id="UP000319908"/>
    </source>
</evidence>
<keyword evidence="1" id="KW-0472">Membrane</keyword>
<accession>A0A5C6B0J9</accession>
<sequence>MTAAMSLTESIDTSRVIHRRYAVLLLYGLSAFWGVGQVVSPNNPLLYIASAIAFATSATLWFSIDRRILAKPRLPVLQLLFFFTWPAASLIHLLASRGLRGFGYWLLHSVGMFMTMCVTFFPAMLLLHWFGILDLDALNEM</sequence>
<dbReference type="Proteomes" id="UP000319908">
    <property type="component" value="Unassembled WGS sequence"/>
</dbReference>
<keyword evidence="1" id="KW-1133">Transmembrane helix</keyword>
<evidence type="ECO:0000313" key="2">
    <source>
        <dbReference type="EMBL" id="TWU05430.1"/>
    </source>
</evidence>
<comment type="caution">
    <text evidence="2">The sequence shown here is derived from an EMBL/GenBank/DDBJ whole genome shotgun (WGS) entry which is preliminary data.</text>
</comment>